<dbReference type="PATRIC" id="fig|1082931.4.peg.2738"/>
<name>G4RCZ4_PELHB</name>
<dbReference type="HOGENOM" id="CLU_179036_1_1_5"/>
<accession>G4RCZ4</accession>
<keyword evidence="2" id="KW-1185">Reference proteome</keyword>
<dbReference type="AlphaFoldDB" id="G4RCZ4"/>
<organism evidence="1 2">
    <name type="scientific">Pelagibacterium halotolerans (strain DSM 22347 / JCM 15775 / CGMCC 1.7692 / B2)</name>
    <dbReference type="NCBI Taxonomy" id="1082931"/>
    <lineage>
        <taxon>Bacteria</taxon>
        <taxon>Pseudomonadati</taxon>
        <taxon>Pseudomonadota</taxon>
        <taxon>Alphaproteobacteria</taxon>
        <taxon>Hyphomicrobiales</taxon>
        <taxon>Devosiaceae</taxon>
        <taxon>Pelagibacterium</taxon>
    </lineage>
</organism>
<dbReference type="InterPro" id="IPR018733">
    <property type="entry name" value="DUF2274"/>
</dbReference>
<evidence type="ECO:0000313" key="1">
    <source>
        <dbReference type="EMBL" id="AEQ52777.1"/>
    </source>
</evidence>
<sequence>MSKLKLGPIVDEKPVKLTVELPAALHRDLVAYAEVLGRETGQAVPDPAKLIGPMIQRFMATDRAFGKARRIVSSTAAH</sequence>
<dbReference type="Proteomes" id="UP000008850">
    <property type="component" value="Chromosome"/>
</dbReference>
<protein>
    <recommendedName>
        <fullName evidence="3">DUF2274 domain-containing protein</fullName>
    </recommendedName>
</protein>
<dbReference type="eggNOG" id="COG5639">
    <property type="taxonomic scope" value="Bacteria"/>
</dbReference>
<dbReference type="Pfam" id="PF10038">
    <property type="entry name" value="DUF2274"/>
    <property type="match status" value="1"/>
</dbReference>
<dbReference type="STRING" id="1082931.KKY_2771"/>
<evidence type="ECO:0000313" key="2">
    <source>
        <dbReference type="Proteomes" id="UP000008850"/>
    </source>
</evidence>
<dbReference type="RefSeq" id="WP_014131924.1">
    <property type="nucleotide sequence ID" value="NC_016078.1"/>
</dbReference>
<dbReference type="KEGG" id="phl:KKY_2771"/>
<gene>
    <name evidence="1" type="ordered locus">KKY_2771</name>
</gene>
<proteinExistence type="predicted"/>
<reference evidence="1 2" key="1">
    <citation type="journal article" date="2012" name="J. Bacteriol.">
        <title>Complete genome sequence of Pelagibacterium halotolerans B2T.</title>
        <authorList>
            <person name="Huo Y.Y."/>
            <person name="Cheng H."/>
            <person name="Han X.F."/>
            <person name="Jiang X.W."/>
            <person name="Sun C."/>
            <person name="Zhang X.Q."/>
            <person name="Zhu X.F."/>
            <person name="Liu Y.F."/>
            <person name="Li P.F."/>
            <person name="Ni P.X."/>
            <person name="Wu M."/>
        </authorList>
    </citation>
    <scope>NUCLEOTIDE SEQUENCE [LARGE SCALE GENOMIC DNA]</scope>
    <source>
        <strain evidence="2">DSM 22347 / JCM 15775 / CGMCC 1.7692 / B2</strain>
    </source>
</reference>
<evidence type="ECO:0008006" key="3">
    <source>
        <dbReference type="Google" id="ProtNLM"/>
    </source>
</evidence>
<dbReference type="EMBL" id="CP003075">
    <property type="protein sequence ID" value="AEQ52777.1"/>
    <property type="molecule type" value="Genomic_DNA"/>
</dbReference>